<dbReference type="Proteomes" id="UP000015106">
    <property type="component" value="Chromosome 7"/>
</dbReference>
<protein>
    <recommendedName>
        <fullName evidence="2">Retrotransposon gag domain-containing protein</fullName>
    </recommendedName>
</protein>
<evidence type="ECO:0000313" key="3">
    <source>
        <dbReference type="EnsemblPlants" id="TuG1812G0700000809.01.T01"/>
    </source>
</evidence>
<dbReference type="Pfam" id="PF03732">
    <property type="entry name" value="Retrotrans_gag"/>
    <property type="match status" value="1"/>
</dbReference>
<evidence type="ECO:0000313" key="4">
    <source>
        <dbReference type="Proteomes" id="UP000015106"/>
    </source>
</evidence>
<keyword evidence="4" id="KW-1185">Reference proteome</keyword>
<organism evidence="3 4">
    <name type="scientific">Triticum urartu</name>
    <name type="common">Red wild einkorn</name>
    <name type="synonym">Crithodium urartu</name>
    <dbReference type="NCBI Taxonomy" id="4572"/>
    <lineage>
        <taxon>Eukaryota</taxon>
        <taxon>Viridiplantae</taxon>
        <taxon>Streptophyta</taxon>
        <taxon>Embryophyta</taxon>
        <taxon>Tracheophyta</taxon>
        <taxon>Spermatophyta</taxon>
        <taxon>Magnoliopsida</taxon>
        <taxon>Liliopsida</taxon>
        <taxon>Poales</taxon>
        <taxon>Poaceae</taxon>
        <taxon>BOP clade</taxon>
        <taxon>Pooideae</taxon>
        <taxon>Triticodae</taxon>
        <taxon>Triticeae</taxon>
        <taxon>Triticinae</taxon>
        <taxon>Triticum</taxon>
    </lineage>
</organism>
<name>A0A8R7V186_TRIUA</name>
<dbReference type="InterPro" id="IPR005162">
    <property type="entry name" value="Retrotrans_gag_dom"/>
</dbReference>
<reference evidence="4" key="1">
    <citation type="journal article" date="2013" name="Nature">
        <title>Draft genome of the wheat A-genome progenitor Triticum urartu.</title>
        <authorList>
            <person name="Ling H.Q."/>
            <person name="Zhao S."/>
            <person name="Liu D."/>
            <person name="Wang J."/>
            <person name="Sun H."/>
            <person name="Zhang C."/>
            <person name="Fan H."/>
            <person name="Li D."/>
            <person name="Dong L."/>
            <person name="Tao Y."/>
            <person name="Gao C."/>
            <person name="Wu H."/>
            <person name="Li Y."/>
            <person name="Cui Y."/>
            <person name="Guo X."/>
            <person name="Zheng S."/>
            <person name="Wang B."/>
            <person name="Yu K."/>
            <person name="Liang Q."/>
            <person name="Yang W."/>
            <person name="Lou X."/>
            <person name="Chen J."/>
            <person name="Feng M."/>
            <person name="Jian J."/>
            <person name="Zhang X."/>
            <person name="Luo G."/>
            <person name="Jiang Y."/>
            <person name="Liu J."/>
            <person name="Wang Z."/>
            <person name="Sha Y."/>
            <person name="Zhang B."/>
            <person name="Wu H."/>
            <person name="Tang D."/>
            <person name="Shen Q."/>
            <person name="Xue P."/>
            <person name="Zou S."/>
            <person name="Wang X."/>
            <person name="Liu X."/>
            <person name="Wang F."/>
            <person name="Yang Y."/>
            <person name="An X."/>
            <person name="Dong Z."/>
            <person name="Zhang K."/>
            <person name="Zhang X."/>
            <person name="Luo M.C."/>
            <person name="Dvorak J."/>
            <person name="Tong Y."/>
            <person name="Wang J."/>
            <person name="Yang H."/>
            <person name="Li Z."/>
            <person name="Wang D."/>
            <person name="Zhang A."/>
            <person name="Wang J."/>
        </authorList>
    </citation>
    <scope>NUCLEOTIDE SEQUENCE</scope>
    <source>
        <strain evidence="4">cv. G1812</strain>
    </source>
</reference>
<reference evidence="3" key="2">
    <citation type="submission" date="2018-03" db="EMBL/GenBank/DDBJ databases">
        <title>The Triticum urartu genome reveals the dynamic nature of wheat genome evolution.</title>
        <authorList>
            <person name="Ling H."/>
            <person name="Ma B."/>
            <person name="Shi X."/>
            <person name="Liu H."/>
            <person name="Dong L."/>
            <person name="Sun H."/>
            <person name="Cao Y."/>
            <person name="Gao Q."/>
            <person name="Zheng S."/>
            <person name="Li Y."/>
            <person name="Yu Y."/>
            <person name="Du H."/>
            <person name="Qi M."/>
            <person name="Li Y."/>
            <person name="Yu H."/>
            <person name="Cui Y."/>
            <person name="Wang N."/>
            <person name="Chen C."/>
            <person name="Wu H."/>
            <person name="Zhao Y."/>
            <person name="Zhang J."/>
            <person name="Li Y."/>
            <person name="Zhou W."/>
            <person name="Zhang B."/>
            <person name="Hu W."/>
            <person name="Eijk M."/>
            <person name="Tang J."/>
            <person name="Witsenboer H."/>
            <person name="Zhao S."/>
            <person name="Li Z."/>
            <person name="Zhang A."/>
            <person name="Wang D."/>
            <person name="Liang C."/>
        </authorList>
    </citation>
    <scope>NUCLEOTIDE SEQUENCE [LARGE SCALE GENOMIC DNA]</scope>
    <source>
        <strain evidence="3">cv. G1812</strain>
    </source>
</reference>
<feature type="compositionally biased region" description="Polar residues" evidence="1">
    <location>
        <begin position="134"/>
        <end position="147"/>
    </location>
</feature>
<dbReference type="EnsemblPlants" id="TuG1812G0700000809.01.T01">
    <property type="protein sequence ID" value="TuG1812G0700000809.01.T01"/>
    <property type="gene ID" value="TuG1812G0700000809.01"/>
</dbReference>
<feature type="domain" description="Retrotransposon gag" evidence="2">
    <location>
        <begin position="5"/>
        <end position="96"/>
    </location>
</feature>
<evidence type="ECO:0000259" key="2">
    <source>
        <dbReference type="Pfam" id="PF03732"/>
    </source>
</evidence>
<accession>A0A8R7V186</accession>
<reference evidence="3" key="3">
    <citation type="submission" date="2022-06" db="UniProtKB">
        <authorList>
            <consortium name="EnsemblPlants"/>
        </authorList>
    </citation>
    <scope>IDENTIFICATION</scope>
</reference>
<sequence>MWIDTAVINFTGAAALWLEWSQAHVRSHNWDQFVAVVLEKFGRTEYQRLLRKFSKLKQSGSVLEYAEEFNVAMHSLLAHHSSWDPLLFTTHFIDGLHSEIKVAVMLHRPKDLDTAIALAELQEKAVQMVRQEQESQVTAPGLTSTTRAGRFSARPPL</sequence>
<evidence type="ECO:0000256" key="1">
    <source>
        <dbReference type="SAM" id="MobiDB-lite"/>
    </source>
</evidence>
<feature type="region of interest" description="Disordered" evidence="1">
    <location>
        <begin position="132"/>
        <end position="157"/>
    </location>
</feature>
<dbReference type="Gramene" id="TuG1812G0700000809.01.T01">
    <property type="protein sequence ID" value="TuG1812G0700000809.01.T01"/>
    <property type="gene ID" value="TuG1812G0700000809.01"/>
</dbReference>
<proteinExistence type="predicted"/>
<dbReference type="AlphaFoldDB" id="A0A8R7V186"/>